<name>A0A2C6KKS7_9APIC</name>
<protein>
    <submittedName>
        <fullName evidence="2">Uncharacterized protein</fullName>
    </submittedName>
</protein>
<gene>
    <name evidence="2" type="ORF">CSUI_005056</name>
</gene>
<dbReference type="EMBL" id="MIGC01002418">
    <property type="protein sequence ID" value="PHJ21100.1"/>
    <property type="molecule type" value="Genomic_DNA"/>
</dbReference>
<feature type="compositionally biased region" description="Basic and acidic residues" evidence="1">
    <location>
        <begin position="9"/>
        <end position="18"/>
    </location>
</feature>
<evidence type="ECO:0000313" key="2">
    <source>
        <dbReference type="EMBL" id="PHJ21100.1"/>
    </source>
</evidence>
<feature type="region of interest" description="Disordered" evidence="1">
    <location>
        <begin position="1"/>
        <end position="42"/>
    </location>
</feature>
<organism evidence="2 3">
    <name type="scientific">Cystoisospora suis</name>
    <dbReference type="NCBI Taxonomy" id="483139"/>
    <lineage>
        <taxon>Eukaryota</taxon>
        <taxon>Sar</taxon>
        <taxon>Alveolata</taxon>
        <taxon>Apicomplexa</taxon>
        <taxon>Conoidasida</taxon>
        <taxon>Coccidia</taxon>
        <taxon>Eucoccidiorida</taxon>
        <taxon>Eimeriorina</taxon>
        <taxon>Sarcocystidae</taxon>
        <taxon>Cystoisospora</taxon>
    </lineage>
</organism>
<sequence length="155" mass="16809">MFVTGLASGDRRKHDTSVRGESAPSLHAQSRGEGVGDAKQTESDILASITEYRVGDPLRSSETATVPADESRRWPLRCIEWIPDAANGPHKLGVPTESVLEAVKEPSWLTPSLSPASSCNEGPGWRAVWWSSLCRRPRDPCCAVALCSRIDPRSA</sequence>
<comment type="caution">
    <text evidence="2">The sequence shown here is derived from an EMBL/GenBank/DDBJ whole genome shotgun (WGS) entry which is preliminary data.</text>
</comment>
<evidence type="ECO:0000313" key="3">
    <source>
        <dbReference type="Proteomes" id="UP000221165"/>
    </source>
</evidence>
<keyword evidence="3" id="KW-1185">Reference proteome</keyword>
<reference evidence="2 3" key="1">
    <citation type="journal article" date="2017" name="Int. J. Parasitol.">
        <title>The genome of the protozoan parasite Cystoisospora suis and a reverse vaccinology approach to identify vaccine candidates.</title>
        <authorList>
            <person name="Palmieri N."/>
            <person name="Shrestha A."/>
            <person name="Ruttkowski B."/>
            <person name="Beck T."/>
            <person name="Vogl C."/>
            <person name="Tomley F."/>
            <person name="Blake D.P."/>
            <person name="Joachim A."/>
        </authorList>
    </citation>
    <scope>NUCLEOTIDE SEQUENCE [LARGE SCALE GENOMIC DNA]</scope>
    <source>
        <strain evidence="2 3">Wien I</strain>
    </source>
</reference>
<dbReference type="VEuPathDB" id="ToxoDB:CSUI_005056"/>
<accession>A0A2C6KKS7</accession>
<dbReference type="Proteomes" id="UP000221165">
    <property type="component" value="Unassembled WGS sequence"/>
</dbReference>
<dbReference type="RefSeq" id="XP_067922784.1">
    <property type="nucleotide sequence ID" value="XM_068065236.1"/>
</dbReference>
<evidence type="ECO:0000256" key="1">
    <source>
        <dbReference type="SAM" id="MobiDB-lite"/>
    </source>
</evidence>
<dbReference type="AlphaFoldDB" id="A0A2C6KKS7"/>
<proteinExistence type="predicted"/>
<dbReference type="GeneID" id="94428447"/>